<organism evidence="1 2">
    <name type="scientific">Streptomyces lycii</name>
    <dbReference type="NCBI Taxonomy" id="2654337"/>
    <lineage>
        <taxon>Bacteria</taxon>
        <taxon>Bacillati</taxon>
        <taxon>Actinomycetota</taxon>
        <taxon>Actinomycetes</taxon>
        <taxon>Kitasatosporales</taxon>
        <taxon>Streptomycetaceae</taxon>
        <taxon>Streptomyces</taxon>
    </lineage>
</organism>
<evidence type="ECO:0000313" key="2">
    <source>
        <dbReference type="Proteomes" id="UP000621266"/>
    </source>
</evidence>
<comment type="caution">
    <text evidence="1">The sequence shown here is derived from an EMBL/GenBank/DDBJ whole genome shotgun (WGS) entry which is preliminary data.</text>
</comment>
<sequence>MLYVVMGPPASGKTTWVRAHAKPEDIVIDLDALAVALSGPGTDDHGYGREVREVAYSARSAAINKALDRLPRMRGTDVYLIHSMPAAKHLARYRHHGAKLVTVDPGEAVVRQRVRALRGPGMDGVVTRWYRQQRASGTTPVSGAPSRDW</sequence>
<evidence type="ECO:0000313" key="1">
    <source>
        <dbReference type="EMBL" id="KAF4408664.1"/>
    </source>
</evidence>
<dbReference type="InterPro" id="IPR027417">
    <property type="entry name" value="P-loop_NTPase"/>
</dbReference>
<proteinExistence type="predicted"/>
<dbReference type="RefSeq" id="WP_156206148.1">
    <property type="nucleotide sequence ID" value="NZ_WHPN01000268.1"/>
</dbReference>
<keyword evidence="1" id="KW-0547">Nucleotide-binding</keyword>
<protein>
    <submittedName>
        <fullName evidence="1">ATP-binding protein</fullName>
    </submittedName>
</protein>
<dbReference type="Gene3D" id="3.40.50.300">
    <property type="entry name" value="P-loop containing nucleotide triphosphate hydrolases"/>
    <property type="match status" value="1"/>
</dbReference>
<dbReference type="Pfam" id="PF13671">
    <property type="entry name" value="AAA_33"/>
    <property type="match status" value="1"/>
</dbReference>
<keyword evidence="1" id="KW-0067">ATP-binding</keyword>
<keyword evidence="2" id="KW-1185">Reference proteome</keyword>
<dbReference type="Proteomes" id="UP000621266">
    <property type="component" value="Unassembled WGS sequence"/>
</dbReference>
<dbReference type="SUPFAM" id="SSF52540">
    <property type="entry name" value="P-loop containing nucleoside triphosphate hydrolases"/>
    <property type="match status" value="1"/>
</dbReference>
<gene>
    <name evidence="1" type="ORF">GCU69_13285</name>
</gene>
<dbReference type="EMBL" id="WHPN01000268">
    <property type="protein sequence ID" value="KAF4408664.1"/>
    <property type="molecule type" value="Genomic_DNA"/>
</dbReference>
<reference evidence="1 2" key="1">
    <citation type="submission" date="2019-10" db="EMBL/GenBank/DDBJ databases">
        <title>Streptomyces tenebrisbrunneis sp.nov., an endogenous actinomycete isolated from of Lycium ruthenicum.</title>
        <authorList>
            <person name="Ma L."/>
        </authorList>
    </citation>
    <scope>NUCLEOTIDE SEQUENCE [LARGE SCALE GENOMIC DNA]</scope>
    <source>
        <strain evidence="1 2">TRM 66187</strain>
    </source>
</reference>
<dbReference type="GO" id="GO:0005524">
    <property type="term" value="F:ATP binding"/>
    <property type="evidence" value="ECO:0007669"/>
    <property type="project" value="UniProtKB-KW"/>
</dbReference>
<name>A0ABQ7FM21_9ACTN</name>
<accession>A0ABQ7FM21</accession>